<evidence type="ECO:0000313" key="3">
    <source>
        <dbReference type="Proteomes" id="UP000186917"/>
    </source>
</evidence>
<organism evidence="2 3">
    <name type="scientific">Filimonas lacunae</name>
    <dbReference type="NCBI Taxonomy" id="477680"/>
    <lineage>
        <taxon>Bacteria</taxon>
        <taxon>Pseudomonadati</taxon>
        <taxon>Bacteroidota</taxon>
        <taxon>Chitinophagia</taxon>
        <taxon>Chitinophagales</taxon>
        <taxon>Chitinophagaceae</taxon>
        <taxon>Filimonas</taxon>
    </lineage>
</organism>
<evidence type="ECO:0000313" key="2">
    <source>
        <dbReference type="EMBL" id="SIT22636.1"/>
    </source>
</evidence>
<protein>
    <submittedName>
        <fullName evidence="2">DinB superfamily protein</fullName>
    </submittedName>
</protein>
<dbReference type="Pfam" id="PF12867">
    <property type="entry name" value="DinB_2"/>
    <property type="match status" value="1"/>
</dbReference>
<dbReference type="AlphaFoldDB" id="A0A173MCF4"/>
<feature type="domain" description="DinB-like" evidence="1">
    <location>
        <begin position="42"/>
        <end position="164"/>
    </location>
</feature>
<sequence>MAKPANGIYYAPFQEAYISKVNSDTVPAMVSDYTGTITTFYNALPEAKQDYAYAQDKWTVKDVLQHVIDTERILSYRVLRIARNDQTPIPGFEENDYAITANAGSRSLDALKEEFTALRKSTDLLLLSITEEQFNNTGTSNNTKTSANALAFIIYGHLLHHKEILEQRYL</sequence>
<reference evidence="3" key="1">
    <citation type="submission" date="2017-01" db="EMBL/GenBank/DDBJ databases">
        <authorList>
            <person name="Varghese N."/>
            <person name="Submissions S."/>
        </authorList>
    </citation>
    <scope>NUCLEOTIDE SEQUENCE [LARGE SCALE GENOMIC DNA]</scope>
    <source>
        <strain evidence="3">DSM 21054</strain>
    </source>
</reference>
<dbReference type="Proteomes" id="UP000186917">
    <property type="component" value="Unassembled WGS sequence"/>
</dbReference>
<proteinExistence type="predicted"/>
<dbReference type="InterPro" id="IPR034660">
    <property type="entry name" value="DinB/YfiT-like"/>
</dbReference>
<dbReference type="SUPFAM" id="SSF109854">
    <property type="entry name" value="DinB/YfiT-like putative metalloenzymes"/>
    <property type="match status" value="1"/>
</dbReference>
<evidence type="ECO:0000259" key="1">
    <source>
        <dbReference type="Pfam" id="PF12867"/>
    </source>
</evidence>
<dbReference type="STRING" id="477680.SAMN05421788_105337"/>
<gene>
    <name evidence="2" type="ORF">SAMN05421788_105337</name>
</gene>
<dbReference type="OrthoDB" id="9793216at2"/>
<dbReference type="Gene3D" id="1.20.120.450">
    <property type="entry name" value="dinb family like domain"/>
    <property type="match status" value="1"/>
</dbReference>
<dbReference type="InterPro" id="IPR024775">
    <property type="entry name" value="DinB-like"/>
</dbReference>
<accession>A0A173MCF4</accession>
<dbReference type="KEGG" id="fln:FLA_1214"/>
<dbReference type="EMBL" id="FTOR01000005">
    <property type="protein sequence ID" value="SIT22636.1"/>
    <property type="molecule type" value="Genomic_DNA"/>
</dbReference>
<dbReference type="RefSeq" id="WP_076380162.1">
    <property type="nucleotide sequence ID" value="NZ_AP017422.1"/>
</dbReference>
<keyword evidence="3" id="KW-1185">Reference proteome</keyword>
<name>A0A173MCF4_9BACT</name>